<dbReference type="OrthoDB" id="7850904at2"/>
<comment type="caution">
    <text evidence="3">The sequence shown here is derived from an EMBL/GenBank/DDBJ whole genome shotgun (WGS) entry which is preliminary data.</text>
</comment>
<evidence type="ECO:0000256" key="1">
    <source>
        <dbReference type="SAM" id="SignalP"/>
    </source>
</evidence>
<dbReference type="AlphaFoldDB" id="A0A3L9YM21"/>
<feature type="signal peptide" evidence="1">
    <location>
        <begin position="1"/>
        <end position="19"/>
    </location>
</feature>
<organism evidence="3 4">
    <name type="scientific">Rhodophyticola porphyridii</name>
    <dbReference type="NCBI Taxonomy" id="1852017"/>
    <lineage>
        <taxon>Bacteria</taxon>
        <taxon>Pseudomonadati</taxon>
        <taxon>Pseudomonadota</taxon>
        <taxon>Alphaproteobacteria</taxon>
        <taxon>Rhodobacterales</taxon>
        <taxon>Roseobacteraceae</taxon>
        <taxon>Rhodophyticola</taxon>
    </lineage>
</organism>
<evidence type="ECO:0000259" key="2">
    <source>
        <dbReference type="Pfam" id="PF14220"/>
    </source>
</evidence>
<dbReference type="Pfam" id="PF14220">
    <property type="entry name" value="DUF4329"/>
    <property type="match status" value="1"/>
</dbReference>
<gene>
    <name evidence="3" type="ORF">D9R08_02320</name>
</gene>
<evidence type="ECO:0000313" key="4">
    <source>
        <dbReference type="Proteomes" id="UP000281343"/>
    </source>
</evidence>
<dbReference type="EMBL" id="RCNT01000001">
    <property type="protein sequence ID" value="RMA43780.1"/>
    <property type="molecule type" value="Genomic_DNA"/>
</dbReference>
<sequence length="174" mass="18907">MRLILALVLGLVTAPLAQAQSAEETEFMTALFRNMNPLSIEFNREVCGYVLRAPSGELESTKVSWGGHASCASLPLPPGAEVLSSWHTHAAWGQGYDGEVPSTVDVEGDMRQGINGWVSTPGGRLWFVNGQTGNMHQVCGRDCLPSDPNFQPEEHGPVAKQYTLQGLRARFGQR</sequence>
<dbReference type="Proteomes" id="UP000281343">
    <property type="component" value="Unassembled WGS sequence"/>
</dbReference>
<feature type="chain" id="PRO_5018226007" evidence="1">
    <location>
        <begin position="20"/>
        <end position="174"/>
    </location>
</feature>
<feature type="domain" description="DUF4329" evidence="2">
    <location>
        <begin position="26"/>
        <end position="140"/>
    </location>
</feature>
<reference evidence="3 4" key="1">
    <citation type="submission" date="2018-10" db="EMBL/GenBank/DDBJ databases">
        <authorList>
            <person name="Jung H.S."/>
            <person name="Jeon C.O."/>
        </authorList>
    </citation>
    <scope>NUCLEOTIDE SEQUENCE [LARGE SCALE GENOMIC DNA]</scope>
    <source>
        <strain evidence="3 4">MA-7-27</strain>
    </source>
</reference>
<dbReference type="RefSeq" id="WP_121896371.1">
    <property type="nucleotide sequence ID" value="NZ_RCNT01000001.1"/>
</dbReference>
<evidence type="ECO:0000313" key="3">
    <source>
        <dbReference type="EMBL" id="RMA43780.1"/>
    </source>
</evidence>
<keyword evidence="1" id="KW-0732">Signal</keyword>
<keyword evidence="4" id="KW-1185">Reference proteome</keyword>
<protein>
    <submittedName>
        <fullName evidence="3">DUF4329 domain-containing protein</fullName>
    </submittedName>
</protein>
<accession>A0A3L9YM21</accession>
<proteinExistence type="predicted"/>
<name>A0A3L9YM21_9RHOB</name>
<dbReference type="InterPro" id="IPR025479">
    <property type="entry name" value="DUF4329"/>
</dbReference>